<dbReference type="Proteomes" id="UP001289135">
    <property type="component" value="Unassembled WGS sequence"/>
</dbReference>
<sequence>MNNIQPNNVENDINVNDLSYNQDHQFKTANSYQVINNLHLLTPYQFHKELIINQNTLIIDAFINGGVESCSNCNIPQTEVKYGLKYIVPYNISSSDYFNEDIKNNKKNNNCIDNDFNSKEKEYLSNISDKNSDYKDNSTNNTELNKKKSSNLNKWPIIYANYIALYIGDWFFIKPKIGCLQWIRDESYLAVYTDEGWINQKLK</sequence>
<name>A0AAE4VJE5_9RICK</name>
<dbReference type="EMBL" id="JARGYU010000001">
    <property type="protein sequence ID" value="MDZ5760881.1"/>
    <property type="molecule type" value="Genomic_DNA"/>
</dbReference>
<gene>
    <name evidence="1" type="ORF">Lyticum_00033</name>
</gene>
<reference evidence="1" key="1">
    <citation type="submission" date="2023-02" db="EMBL/GenBank/DDBJ databases">
        <title>Host association and intracellularity evolved multiple times independently in the Rickettsiales.</title>
        <authorList>
            <person name="Castelli M."/>
            <person name="Nardi T."/>
            <person name="Gammuto L."/>
            <person name="Bellinzona G."/>
            <person name="Sabaneyeva E."/>
            <person name="Potekhin A."/>
            <person name="Serra V."/>
            <person name="Petroni G."/>
            <person name="Sassera D."/>
        </authorList>
    </citation>
    <scope>NUCLEOTIDE SEQUENCE</scope>
    <source>
        <strain evidence="1">USBL-36I1</strain>
    </source>
</reference>
<dbReference type="AlphaFoldDB" id="A0AAE4VJE5"/>
<evidence type="ECO:0000313" key="2">
    <source>
        <dbReference type="Proteomes" id="UP001289135"/>
    </source>
</evidence>
<evidence type="ECO:0000313" key="1">
    <source>
        <dbReference type="EMBL" id="MDZ5760881.1"/>
    </source>
</evidence>
<keyword evidence="2" id="KW-1185">Reference proteome</keyword>
<accession>A0AAE4VJE5</accession>
<dbReference type="RefSeq" id="WP_322498321.1">
    <property type="nucleotide sequence ID" value="NZ_JARGYU010000001.1"/>
</dbReference>
<protein>
    <submittedName>
        <fullName evidence="1">Uncharacterized protein</fullName>
    </submittedName>
</protein>
<proteinExistence type="predicted"/>
<organism evidence="1 2">
    <name type="scientific">Lyticum sinuosum</name>
    <dbReference type="NCBI Taxonomy" id="1332059"/>
    <lineage>
        <taxon>Bacteria</taxon>
        <taxon>Pseudomonadati</taxon>
        <taxon>Pseudomonadota</taxon>
        <taxon>Alphaproteobacteria</taxon>
        <taxon>Rickettsiales</taxon>
        <taxon>Lyticum</taxon>
    </lineage>
</organism>
<comment type="caution">
    <text evidence="1">The sequence shown here is derived from an EMBL/GenBank/DDBJ whole genome shotgun (WGS) entry which is preliminary data.</text>
</comment>